<keyword evidence="3 6" id="KW-0808">Transferase</keyword>
<feature type="region of interest" description="Disordered" evidence="7">
    <location>
        <begin position="1"/>
        <end position="144"/>
    </location>
</feature>
<dbReference type="GO" id="GO:0032259">
    <property type="term" value="P:methylation"/>
    <property type="evidence" value="ECO:0007669"/>
    <property type="project" value="UniProtKB-KW"/>
</dbReference>
<feature type="region of interest" description="Disordered" evidence="7">
    <location>
        <begin position="289"/>
        <end position="322"/>
    </location>
</feature>
<sequence length="628" mass="70172">MPKKLRKDKDTEGDRGTREEATMTSGSTPQRVERKNNKKRPKPSESQGSDTDDSRGSSESDPESEDDSKKAKKQKKQKKEKSKKDKKNKKDKKEKKLKKEHMSTGNNDPSQDATTNTSLRTPPPTSSASSSIQSPTPSSPVSTPLVTAVGSMTVTPSLPQITSKTPAMLPRTVLASRMVPRQISRPTPQSSILRPGTSVLSSQSGSIPNVFRAKDIIANHQSHKDITPSSTSTSAAPFTSKDISTPTITPAMLKQAEPIVHFPTGNKKQGKHGEFLYGNYPHYYVKRASEQKRAKSKDDEPVEEESESQSDNKNTTSTTTRRRLYPQVKIAVKTATTPSVLLPCTGYKHTYTRQGQGATSVQDLARQVDLRLEFLEPSWFYNKRVLDIGCNAALLTVFIALHYQPRKIQGVDIDPSLIRKAQQFVRNTFSQLSSEAYMQKKKEAATSSSSSSTSENTSGPVPYEAYFPKSMSYLHGLMPVPPKTQDTETLFPHNIEFRITDWMSLPGNTPSQVSEDEDEAWDVIIGFSLTKWIHLHHGDKGLQEFFHKVYKSLAPGGVFLVEPQAYNTYAKRSKITPTMRENYLAIKMKPEMFEEYLLKTVGFKESKLLGQSEGAATNFNRDIYMFRK</sequence>
<dbReference type="CDD" id="cd02440">
    <property type="entry name" value="AdoMet_MTases"/>
    <property type="match status" value="1"/>
</dbReference>
<evidence type="ECO:0000313" key="9">
    <source>
        <dbReference type="EMBL" id="KFH61987.1"/>
    </source>
</evidence>
<dbReference type="PROSITE" id="PS51515">
    <property type="entry name" value="BIN3_SAM"/>
    <property type="match status" value="1"/>
</dbReference>
<evidence type="ECO:0000256" key="4">
    <source>
        <dbReference type="ARBA" id="ARBA00022691"/>
    </source>
</evidence>
<dbReference type="OrthoDB" id="540004at2759"/>
<evidence type="ECO:0000313" key="10">
    <source>
        <dbReference type="Proteomes" id="UP000243308"/>
    </source>
</evidence>
<protein>
    <recommendedName>
        <fullName evidence="6">RNA methyltransferase</fullName>
        <ecNumber evidence="6">2.1.1.-</ecNumber>
    </recommendedName>
</protein>
<keyword evidence="2 6" id="KW-0489">Methyltransferase</keyword>
<dbReference type="EMBL" id="KN042434">
    <property type="protein sequence ID" value="KFH61987.1"/>
    <property type="molecule type" value="Genomic_DNA"/>
</dbReference>
<dbReference type="Proteomes" id="UP000243308">
    <property type="component" value="Unassembled WGS sequence"/>
</dbReference>
<dbReference type="InterPro" id="IPR010675">
    <property type="entry name" value="Bin3_C"/>
</dbReference>
<dbReference type="PANTHER" id="PTHR12315:SF0">
    <property type="entry name" value="7SK SNRNA METHYLPHOSPHATE CAPPING ENZYME"/>
    <property type="match status" value="1"/>
</dbReference>
<dbReference type="EC" id="2.1.1.-" evidence="6"/>
<evidence type="ECO:0000256" key="2">
    <source>
        <dbReference type="ARBA" id="ARBA00022603"/>
    </source>
</evidence>
<feature type="region of interest" description="Disordered" evidence="7">
    <location>
        <begin position="221"/>
        <end position="243"/>
    </location>
</feature>
<evidence type="ECO:0000259" key="8">
    <source>
        <dbReference type="PROSITE" id="PS51515"/>
    </source>
</evidence>
<evidence type="ECO:0000256" key="1">
    <source>
        <dbReference type="ARBA" id="ARBA00008361"/>
    </source>
</evidence>
<accession>A0A086TJ60</accession>
<feature type="compositionally biased region" description="Low complexity" evidence="7">
    <location>
        <begin position="114"/>
        <end position="144"/>
    </location>
</feature>
<dbReference type="AlphaFoldDB" id="A0A086TJ60"/>
<feature type="compositionally biased region" description="Polar residues" evidence="7">
    <location>
        <begin position="103"/>
        <end position="113"/>
    </location>
</feature>
<evidence type="ECO:0000256" key="6">
    <source>
        <dbReference type="RuleBase" id="RU367087"/>
    </source>
</evidence>
<reference evidence="9 10" key="1">
    <citation type="submission" date="2011-02" db="EMBL/GenBank/DDBJ databases">
        <title>The Genome Sequence of Mortierella verticillata NRRL 6337.</title>
        <authorList>
            <consortium name="The Broad Institute Genome Sequencing Platform"/>
            <person name="Russ C."/>
            <person name="Cuomo C."/>
            <person name="Burger G."/>
            <person name="Gray M.W."/>
            <person name="Holland P.W.H."/>
            <person name="King N."/>
            <person name="Lang F.B.F."/>
            <person name="Roger A.J."/>
            <person name="Ruiz-Trillo I."/>
            <person name="Young S.K."/>
            <person name="Zeng Q."/>
            <person name="Gargeya S."/>
            <person name="Alvarado L."/>
            <person name="Berlin A."/>
            <person name="Chapman S.B."/>
            <person name="Chen Z."/>
            <person name="Freedman E."/>
            <person name="Gellesch M."/>
            <person name="Goldberg J."/>
            <person name="Griggs A."/>
            <person name="Gujja S."/>
            <person name="Heilman E."/>
            <person name="Heiman D."/>
            <person name="Howarth C."/>
            <person name="Mehta T."/>
            <person name="Neiman D."/>
            <person name="Pearson M."/>
            <person name="Roberts A."/>
            <person name="Saif S."/>
            <person name="Shea T."/>
            <person name="Shenoy N."/>
            <person name="Sisk P."/>
            <person name="Stolte C."/>
            <person name="Sykes S."/>
            <person name="White J."/>
            <person name="Yandava C."/>
            <person name="Haas B."/>
            <person name="Nusbaum C."/>
            <person name="Birren B."/>
        </authorList>
    </citation>
    <scope>NUCLEOTIDE SEQUENCE [LARGE SCALE GENOMIC DNA]</scope>
    <source>
        <strain evidence="9 10">NRRL 6337</strain>
    </source>
</reference>
<gene>
    <name evidence="9" type="ORF">MVEG_12141</name>
</gene>
<feature type="domain" description="Bin3-type SAM" evidence="8">
    <location>
        <begin position="369"/>
        <end position="628"/>
    </location>
</feature>
<keyword evidence="10" id="KW-1185">Reference proteome</keyword>
<dbReference type="InterPro" id="IPR029063">
    <property type="entry name" value="SAM-dependent_MTases_sf"/>
</dbReference>
<evidence type="ECO:0000256" key="3">
    <source>
        <dbReference type="ARBA" id="ARBA00022679"/>
    </source>
</evidence>
<keyword evidence="4 5" id="KW-0949">S-adenosyl-L-methionine</keyword>
<name>A0A086TJ60_9FUNG</name>
<dbReference type="GO" id="GO:0008171">
    <property type="term" value="F:O-methyltransferase activity"/>
    <property type="evidence" value="ECO:0007669"/>
    <property type="project" value="UniProtKB-UniRule"/>
</dbReference>
<dbReference type="PANTHER" id="PTHR12315">
    <property type="entry name" value="BICOID-INTERACTING PROTEIN RELATED"/>
    <property type="match status" value="1"/>
</dbReference>
<proteinExistence type="inferred from homology"/>
<feature type="region of interest" description="Disordered" evidence="7">
    <location>
        <begin position="185"/>
        <end position="205"/>
    </location>
</feature>
<dbReference type="GO" id="GO:0017069">
    <property type="term" value="F:snRNA binding"/>
    <property type="evidence" value="ECO:0007669"/>
    <property type="project" value="TreeGrafter"/>
</dbReference>
<feature type="compositionally biased region" description="Basic and acidic residues" evidence="7">
    <location>
        <begin position="289"/>
        <end position="299"/>
    </location>
</feature>
<dbReference type="Pfam" id="PF06859">
    <property type="entry name" value="Bin3"/>
    <property type="match status" value="1"/>
</dbReference>
<dbReference type="InterPro" id="IPR039772">
    <property type="entry name" value="Bin3-like"/>
</dbReference>
<dbReference type="Gene3D" id="3.40.50.150">
    <property type="entry name" value="Vaccinia Virus protein VP39"/>
    <property type="match status" value="1"/>
</dbReference>
<dbReference type="InterPro" id="IPR024160">
    <property type="entry name" value="BIN3_SAM-bd_dom"/>
</dbReference>
<comment type="similarity">
    <text evidence="1 6">Belongs to the methyltransferase superfamily.</text>
</comment>
<evidence type="ECO:0000256" key="7">
    <source>
        <dbReference type="SAM" id="MobiDB-lite"/>
    </source>
</evidence>
<dbReference type="SUPFAM" id="SSF53335">
    <property type="entry name" value="S-adenosyl-L-methionine-dependent methyltransferases"/>
    <property type="match status" value="1"/>
</dbReference>
<organism evidence="9 10">
    <name type="scientific">Podila verticillata NRRL 6337</name>
    <dbReference type="NCBI Taxonomy" id="1069443"/>
    <lineage>
        <taxon>Eukaryota</taxon>
        <taxon>Fungi</taxon>
        <taxon>Fungi incertae sedis</taxon>
        <taxon>Mucoromycota</taxon>
        <taxon>Mortierellomycotina</taxon>
        <taxon>Mortierellomycetes</taxon>
        <taxon>Mortierellales</taxon>
        <taxon>Mortierellaceae</taxon>
        <taxon>Podila</taxon>
    </lineage>
</organism>
<dbReference type="GO" id="GO:0008173">
    <property type="term" value="F:RNA methyltransferase activity"/>
    <property type="evidence" value="ECO:0007669"/>
    <property type="project" value="UniProtKB-UniRule"/>
</dbReference>
<dbReference type="GO" id="GO:0040031">
    <property type="term" value="P:snRNA modification"/>
    <property type="evidence" value="ECO:0007669"/>
    <property type="project" value="TreeGrafter"/>
</dbReference>
<feature type="compositionally biased region" description="Low complexity" evidence="7">
    <location>
        <begin position="227"/>
        <end position="240"/>
    </location>
</feature>
<feature type="compositionally biased region" description="Basic residues" evidence="7">
    <location>
        <begin position="70"/>
        <end position="99"/>
    </location>
</feature>
<evidence type="ECO:0000256" key="5">
    <source>
        <dbReference type="PROSITE-ProRule" id="PRU00848"/>
    </source>
</evidence>
<feature type="compositionally biased region" description="Basic and acidic residues" evidence="7">
    <location>
        <begin position="7"/>
        <end position="21"/>
    </location>
</feature>